<dbReference type="Pfam" id="PF01000">
    <property type="entry name" value="RNA_pol_A_bac"/>
    <property type="match status" value="1"/>
</dbReference>
<dbReference type="InterPro" id="IPR036603">
    <property type="entry name" value="RBP11-like"/>
</dbReference>
<dbReference type="PANTHER" id="PTHR11800">
    <property type="entry name" value="DNA-DIRECTED RNA POLYMERASE"/>
    <property type="match status" value="1"/>
</dbReference>
<evidence type="ECO:0000256" key="6">
    <source>
        <dbReference type="ARBA" id="ARBA00025804"/>
    </source>
</evidence>
<dbReference type="GO" id="GO:0046983">
    <property type="term" value="F:protein dimerization activity"/>
    <property type="evidence" value="ECO:0007669"/>
    <property type="project" value="InterPro"/>
</dbReference>
<evidence type="ECO:0000256" key="4">
    <source>
        <dbReference type="ARBA" id="ARBA00023163"/>
    </source>
</evidence>
<evidence type="ECO:0000259" key="7">
    <source>
        <dbReference type="SMART" id="SM00662"/>
    </source>
</evidence>
<dbReference type="HAMAP" id="MF_00320">
    <property type="entry name" value="RNApol_arch_Rpo3"/>
    <property type="match status" value="1"/>
</dbReference>
<sequence length="311" mass="35136">MIPPMKVSSIDFPNNFSNNLDLSWDLEAFKKNFNVVITKLTKLNIEFDFIGLDASIANSLRRYMLAEVPTMAIETVYVKYNDGIMADEVLAHRLGLVPLKVDPRQFEFSTPGENPTDLNTLVFKLDAFCRKNTKALKDAVHPSEKYLNSSVYSSNLEWVPQGEQAEKFEDVKAVDEDIILTKMRPGQQINLEMFAVKGVGQDHVKFSPITKPGCYRLLPEIKILKPILNEEAKLFQSCFSKGVIDLVENNDGDLEAKVVNPRLDTVSRNVFMHPEFEVDVESSGIYPPHVIVKEGLLGLIEKCKKIKEALE</sequence>
<keyword evidence="4" id="KW-0804">Transcription</keyword>
<dbReference type="InterPro" id="IPR011263">
    <property type="entry name" value="DNA-dir_RNA_pol_RpoA/D/Rpb3"/>
</dbReference>
<dbReference type="PANTHER" id="PTHR11800:SF13">
    <property type="entry name" value="DNA-DIRECTED RNA POLYMERASES I AND III SUBUNIT RPAC1"/>
    <property type="match status" value="1"/>
</dbReference>
<dbReference type="InterPro" id="IPR011262">
    <property type="entry name" value="DNA-dir_RNA_pol_insert"/>
</dbReference>
<dbReference type="InterPro" id="IPR050518">
    <property type="entry name" value="Rpo3/RPB3_RNA_Pol_subunit"/>
</dbReference>
<evidence type="ECO:0000256" key="2">
    <source>
        <dbReference type="ARBA" id="ARBA00022083"/>
    </source>
</evidence>
<keyword evidence="9" id="KW-1185">Reference proteome</keyword>
<dbReference type="EMBL" id="JADGJW010001097">
    <property type="protein sequence ID" value="KAJ3206818.1"/>
    <property type="molecule type" value="Genomic_DNA"/>
</dbReference>
<organism evidence="8 9">
    <name type="scientific">Clydaea vesicula</name>
    <dbReference type="NCBI Taxonomy" id="447962"/>
    <lineage>
        <taxon>Eukaryota</taxon>
        <taxon>Fungi</taxon>
        <taxon>Fungi incertae sedis</taxon>
        <taxon>Chytridiomycota</taxon>
        <taxon>Chytridiomycota incertae sedis</taxon>
        <taxon>Chytridiomycetes</taxon>
        <taxon>Lobulomycetales</taxon>
        <taxon>Lobulomycetaceae</taxon>
        <taxon>Clydaea</taxon>
    </lineage>
</organism>
<dbReference type="Gene3D" id="2.170.120.12">
    <property type="entry name" value="DNA-directed RNA polymerase, insert domain"/>
    <property type="match status" value="1"/>
</dbReference>
<accession>A0AAD5TVC7</accession>
<dbReference type="SMART" id="SM00662">
    <property type="entry name" value="RPOLD"/>
    <property type="match status" value="1"/>
</dbReference>
<keyword evidence="5" id="KW-0539">Nucleus</keyword>
<dbReference type="Pfam" id="PF01193">
    <property type="entry name" value="RNA_pol_L"/>
    <property type="match status" value="1"/>
</dbReference>
<evidence type="ECO:0000313" key="8">
    <source>
        <dbReference type="EMBL" id="KAJ3206818.1"/>
    </source>
</evidence>
<dbReference type="AlphaFoldDB" id="A0AAD5TVC7"/>
<dbReference type="SUPFAM" id="SSF56553">
    <property type="entry name" value="Insert subdomain of RNA polymerase alpha subunit"/>
    <property type="match status" value="1"/>
</dbReference>
<dbReference type="InterPro" id="IPR022842">
    <property type="entry name" value="RNAP_Rpo3/Rpb3/RPAC1"/>
</dbReference>
<dbReference type="Proteomes" id="UP001211065">
    <property type="component" value="Unassembled WGS sequence"/>
</dbReference>
<dbReference type="SUPFAM" id="SSF55257">
    <property type="entry name" value="RBP11-like subunits of RNA polymerase"/>
    <property type="match status" value="1"/>
</dbReference>
<keyword evidence="3 8" id="KW-0240">DNA-directed RNA polymerase</keyword>
<evidence type="ECO:0000256" key="3">
    <source>
        <dbReference type="ARBA" id="ARBA00022478"/>
    </source>
</evidence>
<feature type="domain" description="DNA-directed RNA polymerase RpoA/D/Rpb3-type" evidence="7">
    <location>
        <begin position="44"/>
        <end position="309"/>
    </location>
</feature>
<gene>
    <name evidence="8" type="primary">POLR1C</name>
    <name evidence="8" type="ORF">HK099_000405</name>
</gene>
<name>A0AAD5TVC7_9FUNG</name>
<comment type="similarity">
    <text evidence="6">Belongs to the archaeal Rpo3/eukaryotic RPB3 RNA polymerase subunit family.</text>
</comment>
<dbReference type="GO" id="GO:0006351">
    <property type="term" value="P:DNA-templated transcription"/>
    <property type="evidence" value="ECO:0007669"/>
    <property type="project" value="InterPro"/>
</dbReference>
<evidence type="ECO:0000313" key="9">
    <source>
        <dbReference type="Proteomes" id="UP001211065"/>
    </source>
</evidence>
<comment type="subcellular location">
    <subcellularLocation>
        <location evidence="1">Nucleus</location>
    </subcellularLocation>
</comment>
<reference evidence="8" key="1">
    <citation type="submission" date="2020-05" db="EMBL/GenBank/DDBJ databases">
        <title>Phylogenomic resolution of chytrid fungi.</title>
        <authorList>
            <person name="Stajich J.E."/>
            <person name="Amses K."/>
            <person name="Simmons R."/>
            <person name="Seto K."/>
            <person name="Myers J."/>
            <person name="Bonds A."/>
            <person name="Quandt C.A."/>
            <person name="Barry K."/>
            <person name="Liu P."/>
            <person name="Grigoriev I."/>
            <person name="Longcore J.E."/>
            <person name="James T.Y."/>
        </authorList>
    </citation>
    <scope>NUCLEOTIDE SEQUENCE</scope>
    <source>
        <strain evidence="8">JEL0476</strain>
    </source>
</reference>
<dbReference type="CDD" id="cd07032">
    <property type="entry name" value="RNAP_I_II_AC40"/>
    <property type="match status" value="1"/>
</dbReference>
<dbReference type="GO" id="GO:0005736">
    <property type="term" value="C:RNA polymerase I complex"/>
    <property type="evidence" value="ECO:0007669"/>
    <property type="project" value="TreeGrafter"/>
</dbReference>
<evidence type="ECO:0000256" key="1">
    <source>
        <dbReference type="ARBA" id="ARBA00004123"/>
    </source>
</evidence>
<protein>
    <recommendedName>
        <fullName evidence="2">DNA-directed RNA polymerases I and III subunit RPAC1</fullName>
    </recommendedName>
</protein>
<dbReference type="GO" id="GO:0055029">
    <property type="term" value="C:nuclear DNA-directed RNA polymerase complex"/>
    <property type="evidence" value="ECO:0007669"/>
    <property type="project" value="UniProtKB-ARBA"/>
</dbReference>
<dbReference type="GO" id="GO:0003899">
    <property type="term" value="F:DNA-directed RNA polymerase activity"/>
    <property type="evidence" value="ECO:0007669"/>
    <property type="project" value="InterPro"/>
</dbReference>
<comment type="caution">
    <text evidence="8">The sequence shown here is derived from an EMBL/GenBank/DDBJ whole genome shotgun (WGS) entry which is preliminary data.</text>
</comment>
<dbReference type="GO" id="GO:0005666">
    <property type="term" value="C:RNA polymerase III complex"/>
    <property type="evidence" value="ECO:0007669"/>
    <property type="project" value="TreeGrafter"/>
</dbReference>
<proteinExistence type="inferred from homology"/>
<dbReference type="InterPro" id="IPR033901">
    <property type="entry name" value="RNAPI/III_AC40"/>
</dbReference>
<dbReference type="Gene3D" id="3.30.1360.10">
    <property type="entry name" value="RNA polymerase, RBP11-like subunit"/>
    <property type="match status" value="1"/>
</dbReference>
<dbReference type="FunFam" id="2.170.120.12:FF:000003">
    <property type="entry name" value="Dna-directed rna polymerases i and iii subunit"/>
    <property type="match status" value="1"/>
</dbReference>
<evidence type="ECO:0000256" key="5">
    <source>
        <dbReference type="ARBA" id="ARBA00023242"/>
    </source>
</evidence>
<dbReference type="InterPro" id="IPR036643">
    <property type="entry name" value="RNApol_insert_sf"/>
</dbReference>